<feature type="chain" id="PRO_5045709026" evidence="2">
    <location>
        <begin position="23"/>
        <end position="77"/>
    </location>
</feature>
<dbReference type="Proteomes" id="UP000604737">
    <property type="component" value="Unassembled WGS sequence"/>
</dbReference>
<keyword evidence="4" id="KW-1185">Reference proteome</keyword>
<protein>
    <submittedName>
        <fullName evidence="3">Uncharacterized protein</fullName>
    </submittedName>
</protein>
<sequence length="77" mass="8168">MHTTFKLAVATSLLALAQFASAGAMPMQQNEQLHPAWQPQAHATVQSAPSSRSMYATHGQLQNKQLHELAGPGSMAG</sequence>
<feature type="signal peptide" evidence="2">
    <location>
        <begin position="1"/>
        <end position="22"/>
    </location>
</feature>
<feature type="region of interest" description="Disordered" evidence="1">
    <location>
        <begin position="27"/>
        <end position="77"/>
    </location>
</feature>
<reference evidence="4" key="1">
    <citation type="journal article" date="2019" name="Int. J. Syst. Evol. Microbiol.">
        <title>The Global Catalogue of Microorganisms (GCM) 10K type strain sequencing project: providing services to taxonomists for standard genome sequencing and annotation.</title>
        <authorList>
            <consortium name="The Broad Institute Genomics Platform"/>
            <consortium name="The Broad Institute Genome Sequencing Center for Infectious Disease"/>
            <person name="Wu L."/>
            <person name="Ma J."/>
        </authorList>
    </citation>
    <scope>NUCLEOTIDE SEQUENCE [LARGE SCALE GENOMIC DNA]</scope>
    <source>
        <strain evidence="4">KCTC 23701</strain>
    </source>
</reference>
<evidence type="ECO:0000313" key="4">
    <source>
        <dbReference type="Proteomes" id="UP000604737"/>
    </source>
</evidence>
<evidence type="ECO:0000256" key="1">
    <source>
        <dbReference type="SAM" id="MobiDB-lite"/>
    </source>
</evidence>
<gene>
    <name evidence="3" type="ORF">GCM10007350_29400</name>
</gene>
<accession>A0ABQ3H2C4</accession>
<name>A0ABQ3H2C4_9NEIS</name>
<feature type="compositionally biased region" description="Polar residues" evidence="1">
    <location>
        <begin position="41"/>
        <end position="64"/>
    </location>
</feature>
<dbReference type="EMBL" id="BMYO01000008">
    <property type="protein sequence ID" value="GHD66736.1"/>
    <property type="molecule type" value="Genomic_DNA"/>
</dbReference>
<comment type="caution">
    <text evidence="3">The sequence shown here is derived from an EMBL/GenBank/DDBJ whole genome shotgun (WGS) entry which is preliminary data.</text>
</comment>
<keyword evidence="2" id="KW-0732">Signal</keyword>
<dbReference type="RefSeq" id="WP_189461658.1">
    <property type="nucleotide sequence ID" value="NZ_BMYO01000008.1"/>
</dbReference>
<proteinExistence type="predicted"/>
<organism evidence="3 4">
    <name type="scientific">Jeongeupia chitinilytica</name>
    <dbReference type="NCBI Taxonomy" id="1041641"/>
    <lineage>
        <taxon>Bacteria</taxon>
        <taxon>Pseudomonadati</taxon>
        <taxon>Pseudomonadota</taxon>
        <taxon>Betaproteobacteria</taxon>
        <taxon>Neisseriales</taxon>
        <taxon>Chitinibacteraceae</taxon>
        <taxon>Jeongeupia</taxon>
    </lineage>
</organism>
<evidence type="ECO:0000313" key="3">
    <source>
        <dbReference type="EMBL" id="GHD66736.1"/>
    </source>
</evidence>
<evidence type="ECO:0000256" key="2">
    <source>
        <dbReference type="SAM" id="SignalP"/>
    </source>
</evidence>